<evidence type="ECO:0000313" key="2">
    <source>
        <dbReference type="Proteomes" id="UP000054289"/>
    </source>
</evidence>
<gene>
    <name evidence="1" type="ORF">PFHG_01518</name>
</gene>
<accession>A0A0L7K9N7</accession>
<protein>
    <recommendedName>
        <fullName evidence="3">DNA-directed RNA polymerase III subunit RPC3</fullName>
    </recommendedName>
</protein>
<dbReference type="OMA" id="YKYMKGC"/>
<dbReference type="GO" id="GO:0005615">
    <property type="term" value="C:extracellular space"/>
    <property type="evidence" value="ECO:0007669"/>
    <property type="project" value="TreeGrafter"/>
</dbReference>
<dbReference type="PANTHER" id="PTHR33888">
    <property type="entry name" value="RIKEN CDNA 4932415D10 GENE"/>
    <property type="match status" value="1"/>
</dbReference>
<dbReference type="Proteomes" id="UP000054289">
    <property type="component" value="Unassembled WGS sequence"/>
</dbReference>
<dbReference type="InterPro" id="IPR036388">
    <property type="entry name" value="WH-like_DNA-bd_sf"/>
</dbReference>
<evidence type="ECO:0000313" key="1">
    <source>
        <dbReference type="EMBL" id="KOB59800.1"/>
    </source>
</evidence>
<evidence type="ECO:0008006" key="3">
    <source>
        <dbReference type="Google" id="ProtNLM"/>
    </source>
</evidence>
<proteinExistence type="predicted"/>
<reference evidence="1 2" key="1">
    <citation type="submission" date="2006-03" db="EMBL/GenBank/DDBJ databases">
        <title>Annotation of Plasmodium falciparum HB3.</title>
        <authorList>
            <consortium name="The Broad Institute Genome Sequencing Platform"/>
            <person name="Volkman S.K."/>
            <person name="Neafsey D.E."/>
            <person name="Dash A.P."/>
            <person name="Chitnis C.E."/>
            <person name="Hartl D.L."/>
            <person name="Young S.K."/>
            <person name="Zeng Q."/>
            <person name="Koehrsen M."/>
            <person name="Alvarado L."/>
            <person name="Berlin A."/>
            <person name="Borenstein D."/>
            <person name="Chapman S.B."/>
            <person name="Chen Z."/>
            <person name="Engels R."/>
            <person name="Freedman E."/>
            <person name="Gellesch M."/>
            <person name="Goldberg J."/>
            <person name="Griggs A."/>
            <person name="Gujja S."/>
            <person name="Heilman E.R."/>
            <person name="Heiman D.I."/>
            <person name="Howarth C."/>
            <person name="Jen D."/>
            <person name="Larson L."/>
            <person name="Mehta T."/>
            <person name="Neiman D."/>
            <person name="Park D."/>
            <person name="Pearson M."/>
            <person name="Roberts A."/>
            <person name="Saif S."/>
            <person name="Shea T."/>
            <person name="Shenoy N."/>
            <person name="Sisk P."/>
            <person name="Stolte C."/>
            <person name="Sykes S."/>
            <person name="Walk T."/>
            <person name="White J."/>
            <person name="Yandava C."/>
            <person name="Haas B."/>
            <person name="Henn M.R."/>
            <person name="Nusbaum C."/>
            <person name="Birren B."/>
        </authorList>
    </citation>
    <scope>NUCLEOTIDE SEQUENCE [LARGE SCALE GENOMIC DNA]</scope>
    <source>
        <strain evidence="1">HB3</strain>
    </source>
</reference>
<dbReference type="EMBL" id="CH671945">
    <property type="protein sequence ID" value="KOB59800.1"/>
    <property type="molecule type" value="Genomic_DNA"/>
</dbReference>
<dbReference type="PANTHER" id="PTHR33888:SF1">
    <property type="entry name" value="RIKEN CDNA 4932415D10 GENE"/>
    <property type="match status" value="1"/>
</dbReference>
<organism evidence="1 2">
    <name type="scientific">Plasmodium falciparum (isolate HB3)</name>
    <dbReference type="NCBI Taxonomy" id="137071"/>
    <lineage>
        <taxon>Eukaryota</taxon>
        <taxon>Sar</taxon>
        <taxon>Alveolata</taxon>
        <taxon>Apicomplexa</taxon>
        <taxon>Aconoidasida</taxon>
        <taxon>Haemosporida</taxon>
        <taxon>Plasmodiidae</taxon>
        <taxon>Plasmodium</taxon>
        <taxon>Plasmodium (Laverania)</taxon>
    </lineage>
</organism>
<name>A0A0L7K9N7_PLAFX</name>
<dbReference type="AlphaFoldDB" id="A0A0L7K9N7"/>
<reference evidence="2" key="2">
    <citation type="submission" date="2006-03" db="EMBL/GenBank/DDBJ databases">
        <title>The genome sequence of the Plasmodium falciparum HB3.</title>
        <authorList>
            <consortium name="The Broad Institute Genome Sequencing Platform"/>
            <person name="Birren B."/>
            <person name="Lander E."/>
            <person name="Galagan J."/>
            <person name="Nusbaum C."/>
            <person name="Devon K."/>
            <person name="Henn M."/>
            <person name="Jaffe D."/>
            <person name="Butler J."/>
            <person name="Alvarez P."/>
            <person name="Gnerre S."/>
            <person name="Grabherr M."/>
            <person name="Kleber M."/>
            <person name="Mauceli E."/>
            <person name="Brockman W."/>
            <person name="MacCallum I.A."/>
            <person name="Rounsley S."/>
            <person name="Young S."/>
            <person name="LaButti K."/>
            <person name="Pushparaj V."/>
            <person name="DeCaprio D."/>
            <person name="Crawford M."/>
            <person name="Koehrsen M."/>
            <person name="Engels R."/>
            <person name="Montgomery P."/>
            <person name="Pearson M."/>
            <person name="Howarth C."/>
            <person name="Larson L."/>
            <person name="Luoma S."/>
            <person name="White J."/>
            <person name="Kodira C."/>
            <person name="Zeng Q."/>
            <person name="Oleary S."/>
            <person name="Yandava C."/>
            <person name="Alvarado L."/>
            <person name="Wirth D."/>
            <person name="Volkman S."/>
            <person name="Hartl D."/>
        </authorList>
    </citation>
    <scope>NUCLEOTIDE SEQUENCE [LARGE SCALE GENOMIC DNA]</scope>
</reference>
<dbReference type="KEGG" id="pfh:PFHG_01518"/>
<dbReference type="OrthoDB" id="272392at2759"/>
<sequence length="1004" mass="119553">MIKNELDYLKYIICDIFGSCCSDIVEIILLYGNKLSIYELINLSSYEFNVVRNVLLCLLIHNIVDVNIIYSKSIECNHLSPEETRGVINVYDNNKMNQHSNNEMNQNSNNKMNQHCNNKMNQHCNNKMNQHCNNKMNQHSDNKNKYLFKVGIKKKNIISHHKHNEELKTIPDIKNEEMQSFNFLCNSKNYEYMKRCKCDSCICKIRRVEYFVIIKNIYVLVRYPSILYYIHPTSIIKDKKSITSLNNFSTTSSDLQLDINTYNFFNTEMIDEFEDLTNLCDDKNGDIIKNNNNNNNNHNNNNHNHNNHNNNNHINNHNDDYLHNRNQIQDDTFFRNSNGLVEKNETLNFIKKIILIRIIKNGRMTINKCIENLNNDDYAEVCKKDVPEVNKNYLRFLFLQLLKKRFIKKCKYFNEHECENDKRQKYDVMKNEVRKNDNYKKMYTNNMKHNSNDIDLVQNDPIDDTSLLLYNHTNENNNNNDKNNMNLNNIGCNDNVTNPEKSIHYSPYNDIYPNDYAHTTKKIYNKNIINNKKKKKDTRKDEICDNTDISKNNLKKRKIDDDIIIKEQENYMPNNIDEQQKKREVIKQLHNEDIHIKTNKSIKNYNEYNINGIYKNNHNDNLLKLIDNKYTYFQVDNDTLSIIYLKQECFNFITHFFNLNEVSRCIFYVLLNNVKFYYSQEENDYKETCLFLSFEYIEKCVISKLKRNKNIFVDKHVVLQNLNALIKLPDQLIQIKCNQVITYAADFVNIKNIYKKKIISNVLENMTGLQALRIWKYLLTNSEEKINDELISENVLIPLNDVRKKLYHLLYHGYIKAHEYNNSNNNKTYIKHSLSFSTDFYFTSNKVKENLFTIAKNIYIRKFLENNEINTLHNKSNICINETQDHNKKKKITLTSKEYAPMKFTTPIVIKTYFNTLFSFSTDFYFTSNKVRENLFTIAKNIYIREFLENNGINTLHNKSNICIYETQDHNIKKKITLPSQEYAVEYLEMALINMDKLIFIFSS</sequence>
<dbReference type="Gene3D" id="1.10.10.10">
    <property type="entry name" value="Winged helix-like DNA-binding domain superfamily/Winged helix DNA-binding domain"/>
    <property type="match status" value="2"/>
</dbReference>